<name>A0ABV9ZUW5_9ACTN</name>
<proteinExistence type="predicted"/>
<sequence>MTDPTTADLRRELEKARLTLIDNQTHLAAHAEMNAALHCSSVVMHSPLHAKVTATIASIEHALTRTESAR</sequence>
<dbReference type="RefSeq" id="WP_382037974.1">
    <property type="nucleotide sequence ID" value="NZ_JBHSKJ010000003.1"/>
</dbReference>
<dbReference type="EMBL" id="JBHSKJ010000003">
    <property type="protein sequence ID" value="MFC5144260.1"/>
    <property type="molecule type" value="Genomic_DNA"/>
</dbReference>
<reference evidence="2" key="1">
    <citation type="journal article" date="2019" name="Int. J. Syst. Evol. Microbiol.">
        <title>The Global Catalogue of Microorganisms (GCM) 10K type strain sequencing project: providing services to taxonomists for standard genome sequencing and annotation.</title>
        <authorList>
            <consortium name="The Broad Institute Genomics Platform"/>
            <consortium name="The Broad Institute Genome Sequencing Center for Infectious Disease"/>
            <person name="Wu L."/>
            <person name="Ma J."/>
        </authorList>
    </citation>
    <scope>NUCLEOTIDE SEQUENCE [LARGE SCALE GENOMIC DNA]</scope>
    <source>
        <strain evidence="2">CGMCC 4.1641</strain>
    </source>
</reference>
<evidence type="ECO:0000313" key="2">
    <source>
        <dbReference type="Proteomes" id="UP001596222"/>
    </source>
</evidence>
<accession>A0ABV9ZUW5</accession>
<comment type="caution">
    <text evidence="1">The sequence shown here is derived from an EMBL/GenBank/DDBJ whole genome shotgun (WGS) entry which is preliminary data.</text>
</comment>
<evidence type="ECO:0000313" key="1">
    <source>
        <dbReference type="EMBL" id="MFC5144260.1"/>
    </source>
</evidence>
<protein>
    <submittedName>
        <fullName evidence="1">Uncharacterized protein</fullName>
    </submittedName>
</protein>
<organism evidence="1 2">
    <name type="scientific">Streptomyces aureoversilis</name>
    <dbReference type="NCBI Taxonomy" id="67277"/>
    <lineage>
        <taxon>Bacteria</taxon>
        <taxon>Bacillati</taxon>
        <taxon>Actinomycetota</taxon>
        <taxon>Actinomycetes</taxon>
        <taxon>Kitasatosporales</taxon>
        <taxon>Streptomycetaceae</taxon>
        <taxon>Streptomyces</taxon>
    </lineage>
</organism>
<keyword evidence="2" id="KW-1185">Reference proteome</keyword>
<gene>
    <name evidence="1" type="ORF">ACFPP6_06115</name>
</gene>
<dbReference type="Proteomes" id="UP001596222">
    <property type="component" value="Unassembled WGS sequence"/>
</dbReference>